<dbReference type="Proteomes" id="UP000646053">
    <property type="component" value="Unassembled WGS sequence"/>
</dbReference>
<dbReference type="InterPro" id="IPR008928">
    <property type="entry name" value="6-hairpin_glycosidase_sf"/>
</dbReference>
<feature type="domain" description="Mannosylglycerate hydrolase MGH1-like glycoside hydrolase" evidence="2">
    <location>
        <begin position="450"/>
        <end position="603"/>
    </location>
</feature>
<keyword evidence="4" id="KW-1185">Reference proteome</keyword>
<dbReference type="InterPro" id="IPR032856">
    <property type="entry name" value="GDE_N_bis"/>
</dbReference>
<dbReference type="Gene3D" id="1.50.10.10">
    <property type="match status" value="1"/>
</dbReference>
<proteinExistence type="predicted"/>
<sequence>MRISVGPPILTINHGSTFMVSDLAGQIHSEGYLGIFSDDTRFLSHYASYIDGHEWLRISSATTTYYGARVYLANPTFTSKNGEILSGELSLTISRVVESGIHEELELTNHRLEPVSFSLEIVQRSDFADVFEVESQQFVRRGRIETVWNSDKRELSTTYQNEDFYRCLIYRVRRCSSPVHYANGRITFEITLQPGEVWKACCNYVLSDNEHVRDVLDYSYQSAVDPSQINTEIEQLHADWCGSVTAIDSSDETLNRLYQQSVEDLGALRLFDYDYGSDIWIAAAGVPKYVTLFGRDSLITGLQTMMVHSRFAVGALKKLAELQATELDDWRDAEPGKILHEVRQGELAKLQQIPHTPYYGTADATPLFLITLHETWKWSGDDLLLNDHRDVILGCLEWIDRYGDLDGDGFQEYKVRSPKGIENQGWKDSGDAIVNADGTQVDAPKALCELQGYAFDAQMRMAEVFEYLGECDRANNLRTKATHLQQQFEDTFWCEDLGFYAFTLDPEKRPVKTISSNVGHCLWSGIIRPDRAARVVERLLQPDMWSGWGIRTLSTQNPAYNPFSYHRGTIWPHDNGIIAMGFRRYGFAEQVAQVAQGIFDTANYFASYRLPELYAGIPREPGTFPAPYLEANVPQAWAAASVFHLLQAMLGLQADAPHRHLYVDPHLPNWLSAIKLERVEVGEARVDLKFWREGTQTRWDATVTSGTLEIKSHP</sequence>
<protein>
    <submittedName>
        <fullName evidence="3">Amylo-alpha-1,6-glucosidase</fullName>
    </submittedName>
</protein>
<dbReference type="GO" id="GO:0005975">
    <property type="term" value="P:carbohydrate metabolic process"/>
    <property type="evidence" value="ECO:0007669"/>
    <property type="project" value="InterPro"/>
</dbReference>
<dbReference type="EMBL" id="WVIE01000008">
    <property type="protein sequence ID" value="NDJ17376.1"/>
    <property type="molecule type" value="Genomic_DNA"/>
</dbReference>
<dbReference type="Pfam" id="PF22422">
    <property type="entry name" value="MGH1-like_GH"/>
    <property type="match status" value="1"/>
</dbReference>
<reference evidence="3" key="1">
    <citation type="submission" date="2019-12" db="EMBL/GenBank/DDBJ databases">
        <title>High-Quality draft genome sequences of three cyanobacteria isolated from the limestone walls of the Old Cathedral of Coimbra.</title>
        <authorList>
            <person name="Tiago I."/>
            <person name="Soares F."/>
            <person name="Portugal A."/>
        </authorList>
    </citation>
    <scope>NUCLEOTIDE SEQUENCE</scope>
    <source>
        <strain evidence="3">A</strain>
    </source>
</reference>
<organism evidence="3 4">
    <name type="scientific">Myxacorys almedinensis A</name>
    <dbReference type="NCBI Taxonomy" id="2690445"/>
    <lineage>
        <taxon>Bacteria</taxon>
        <taxon>Bacillati</taxon>
        <taxon>Cyanobacteriota</taxon>
        <taxon>Cyanophyceae</taxon>
        <taxon>Leptolyngbyales</taxon>
        <taxon>Leptolyngbyaceae</taxon>
        <taxon>Myxacorys</taxon>
        <taxon>Myxacorys almedinensis</taxon>
    </lineage>
</organism>
<name>A0A8J8CJ96_9CYAN</name>
<dbReference type="SUPFAM" id="SSF48208">
    <property type="entry name" value="Six-hairpin glycosidases"/>
    <property type="match status" value="1"/>
</dbReference>
<evidence type="ECO:0000313" key="3">
    <source>
        <dbReference type="EMBL" id="NDJ17376.1"/>
    </source>
</evidence>
<evidence type="ECO:0000259" key="2">
    <source>
        <dbReference type="Pfam" id="PF22422"/>
    </source>
</evidence>
<feature type="domain" description="Putative glycogen debranching enzyme N-terminal" evidence="1">
    <location>
        <begin position="12"/>
        <end position="202"/>
    </location>
</feature>
<dbReference type="InterPro" id="IPR012341">
    <property type="entry name" value="6hp_glycosidase-like_sf"/>
</dbReference>
<dbReference type="Pfam" id="PF14742">
    <property type="entry name" value="GDE_N_bis"/>
    <property type="match status" value="1"/>
</dbReference>
<gene>
    <name evidence="3" type="ORF">GS601_08750</name>
</gene>
<dbReference type="RefSeq" id="WP_162422895.1">
    <property type="nucleotide sequence ID" value="NZ_WVIE01000008.1"/>
</dbReference>
<dbReference type="AlphaFoldDB" id="A0A8J8CJ96"/>
<dbReference type="InterPro" id="IPR054491">
    <property type="entry name" value="MGH1-like_GH"/>
</dbReference>
<evidence type="ECO:0000259" key="1">
    <source>
        <dbReference type="Pfam" id="PF14742"/>
    </source>
</evidence>
<comment type="caution">
    <text evidence="3">The sequence shown here is derived from an EMBL/GenBank/DDBJ whole genome shotgun (WGS) entry which is preliminary data.</text>
</comment>
<accession>A0A8J8CJ96</accession>
<evidence type="ECO:0000313" key="4">
    <source>
        <dbReference type="Proteomes" id="UP000646053"/>
    </source>
</evidence>